<evidence type="ECO:0000256" key="1">
    <source>
        <dbReference type="ARBA" id="ARBA00008760"/>
    </source>
</evidence>
<dbReference type="Gene3D" id="2.30.170.40">
    <property type="entry name" value="Ribosomal protein L28/L24"/>
    <property type="match status" value="1"/>
</dbReference>
<organism evidence="4 6">
    <name type="scientific">Schizosaccharomyces japonicus (strain yFS275 / FY16936)</name>
    <name type="common">Fission yeast</name>
    <dbReference type="NCBI Taxonomy" id="402676"/>
    <lineage>
        <taxon>Eukaryota</taxon>
        <taxon>Fungi</taxon>
        <taxon>Dikarya</taxon>
        <taxon>Ascomycota</taxon>
        <taxon>Taphrinomycotina</taxon>
        <taxon>Schizosaccharomycetes</taxon>
        <taxon>Schizosaccharomycetales</taxon>
        <taxon>Schizosaccharomycetaceae</taxon>
        <taxon>Schizosaccharomyces</taxon>
    </lineage>
</organism>
<dbReference type="eggNOG" id="KOG3278">
    <property type="taxonomic scope" value="Eukaryota"/>
</dbReference>
<evidence type="ECO:0000256" key="2">
    <source>
        <dbReference type="ARBA" id="ARBA00022980"/>
    </source>
</evidence>
<dbReference type="RefSeq" id="XP_002173290.2">
    <property type="nucleotide sequence ID" value="XM_002173254.2"/>
</dbReference>
<dbReference type="InterPro" id="IPR026569">
    <property type="entry name" value="Ribosomal_bL28"/>
</dbReference>
<dbReference type="GeneID" id="7047917"/>
<dbReference type="JaponicusDB" id="SJAG_02071">
    <property type="gene designation" value="mrpl24"/>
</dbReference>
<dbReference type="VEuPathDB" id="FungiDB:SJAG_02071"/>
<evidence type="ECO:0000313" key="4">
    <source>
        <dbReference type="EMBL" id="EEB06997.2"/>
    </source>
</evidence>
<dbReference type="GO" id="GO:0003735">
    <property type="term" value="F:structural constituent of ribosome"/>
    <property type="evidence" value="ECO:0000318"/>
    <property type="project" value="GO_Central"/>
</dbReference>
<keyword evidence="6" id="KW-1185">Reference proteome</keyword>
<evidence type="ECO:0000256" key="3">
    <source>
        <dbReference type="ARBA" id="ARBA00023274"/>
    </source>
</evidence>
<proteinExistence type="inferred from homology"/>
<dbReference type="InterPro" id="IPR034704">
    <property type="entry name" value="Ribosomal_bL28/bL31-like_sf"/>
</dbReference>
<dbReference type="PANTHER" id="PTHR13528:SF2">
    <property type="entry name" value="LARGE RIBOSOMAL SUBUNIT PROTEIN BL28M"/>
    <property type="match status" value="1"/>
</dbReference>
<name>B6JZM9_SCHJY</name>
<dbReference type="SUPFAM" id="SSF143800">
    <property type="entry name" value="L28p-like"/>
    <property type="match status" value="1"/>
</dbReference>
<comment type="similarity">
    <text evidence="1">Belongs to the bacterial ribosomal protein bL28 family.</text>
</comment>
<sequence length="196" mass="22399">MTMASKDTLTKLLPRLRALSKDGRKTHAFPFLPVVGRIQEVKSIFQRGLYGGSSTYYGKNVPDKGPKTLRTWEVNAHTKRLWSDALQMHFRLNVRARVLKTIKKDGGLDEYLLKSTPSRLKQLGLRGTELRSLVAYKLFPDCNPVIDSMPSEPKKQAFYVKTVLQTVMKLNRSRKFRARMEKLMQAKEAKSATNSI</sequence>
<dbReference type="AlphaFoldDB" id="B6JZM9"/>
<protein>
    <submittedName>
        <fullName evidence="4">Ribosomal protein subunit L28</fullName>
    </submittedName>
</protein>
<dbReference type="Proteomes" id="UP000001744">
    <property type="component" value="Unassembled WGS sequence"/>
</dbReference>
<dbReference type="STRING" id="402676.B6JZM9"/>
<dbReference type="InterPro" id="IPR037147">
    <property type="entry name" value="Ribosomal_bL28_sf"/>
</dbReference>
<evidence type="ECO:0000313" key="6">
    <source>
        <dbReference type="Proteomes" id="UP000001744"/>
    </source>
</evidence>
<dbReference type="OrthoDB" id="361870at2759"/>
<dbReference type="HOGENOM" id="CLU_1390956_0_0_1"/>
<dbReference type="EMBL" id="KE651168">
    <property type="protein sequence ID" value="EEB06997.2"/>
    <property type="molecule type" value="Genomic_DNA"/>
</dbReference>
<reference evidence="4 6" key="1">
    <citation type="journal article" date="2011" name="Science">
        <title>Comparative functional genomics of the fission yeasts.</title>
        <authorList>
            <person name="Rhind N."/>
            <person name="Chen Z."/>
            <person name="Yassour M."/>
            <person name="Thompson D.A."/>
            <person name="Haas B.J."/>
            <person name="Habib N."/>
            <person name="Wapinski I."/>
            <person name="Roy S."/>
            <person name="Lin M.F."/>
            <person name="Heiman D.I."/>
            <person name="Young S.K."/>
            <person name="Furuya K."/>
            <person name="Guo Y."/>
            <person name="Pidoux A."/>
            <person name="Chen H.M."/>
            <person name="Robbertse B."/>
            <person name="Goldberg J.M."/>
            <person name="Aoki K."/>
            <person name="Bayne E.H."/>
            <person name="Berlin A.M."/>
            <person name="Desjardins C.A."/>
            <person name="Dobbs E."/>
            <person name="Dukaj L."/>
            <person name="Fan L."/>
            <person name="FitzGerald M.G."/>
            <person name="French C."/>
            <person name="Gujja S."/>
            <person name="Hansen K."/>
            <person name="Keifenheim D."/>
            <person name="Levin J.Z."/>
            <person name="Mosher R.A."/>
            <person name="Mueller C.A."/>
            <person name="Pfiffner J."/>
            <person name="Priest M."/>
            <person name="Russ C."/>
            <person name="Smialowska A."/>
            <person name="Swoboda P."/>
            <person name="Sykes S.M."/>
            <person name="Vaughn M."/>
            <person name="Vengrova S."/>
            <person name="Yoder R."/>
            <person name="Zeng Q."/>
            <person name="Allshire R."/>
            <person name="Baulcombe D."/>
            <person name="Birren B.W."/>
            <person name="Brown W."/>
            <person name="Ekwall K."/>
            <person name="Kellis M."/>
            <person name="Leatherwood J."/>
            <person name="Levin H."/>
            <person name="Margalit H."/>
            <person name="Martienssen R."/>
            <person name="Nieduszynski C.A."/>
            <person name="Spatafora J.W."/>
            <person name="Friedman N."/>
            <person name="Dalgaard J.Z."/>
            <person name="Baumann P."/>
            <person name="Niki H."/>
            <person name="Regev A."/>
            <person name="Nusbaum C."/>
        </authorList>
    </citation>
    <scope>NUCLEOTIDE SEQUENCE [LARGE SCALE GENOMIC DNA]</scope>
    <source>
        <strain evidence="6">yFS275 / FY16936</strain>
    </source>
</reference>
<dbReference type="GO" id="GO:0005762">
    <property type="term" value="C:mitochondrial large ribosomal subunit"/>
    <property type="evidence" value="ECO:0000318"/>
    <property type="project" value="GO_Central"/>
</dbReference>
<keyword evidence="3" id="KW-0687">Ribonucleoprotein</keyword>
<dbReference type="Pfam" id="PF00830">
    <property type="entry name" value="Ribosomal_L28"/>
    <property type="match status" value="1"/>
</dbReference>
<accession>B6JZM9</accession>
<gene>
    <name evidence="5" type="primary">mrpl24</name>
    <name evidence="4" type="ORF">SJAG_02071</name>
</gene>
<evidence type="ECO:0000313" key="5">
    <source>
        <dbReference type="JaponicusDB" id="SJAG_02071"/>
    </source>
</evidence>
<keyword evidence="2 4" id="KW-0689">Ribosomal protein</keyword>
<dbReference type="PANTHER" id="PTHR13528">
    <property type="entry name" value="39S RIBOSOMAL PROTEIN L28, MITOCHONDRIAL"/>
    <property type="match status" value="1"/>
</dbReference>
<dbReference type="OMA" id="KIPKFGH"/>